<organism evidence="1 2">
    <name type="scientific">Cellvibrio fontiphilus</name>
    <dbReference type="NCBI Taxonomy" id="1815559"/>
    <lineage>
        <taxon>Bacteria</taxon>
        <taxon>Pseudomonadati</taxon>
        <taxon>Pseudomonadota</taxon>
        <taxon>Gammaproteobacteria</taxon>
        <taxon>Cellvibrionales</taxon>
        <taxon>Cellvibrionaceae</taxon>
        <taxon>Cellvibrio</taxon>
    </lineage>
</organism>
<reference evidence="2" key="1">
    <citation type="journal article" date="2019" name="Int. J. Syst. Evol. Microbiol.">
        <title>The Global Catalogue of Microorganisms (GCM) 10K type strain sequencing project: providing services to taxonomists for standard genome sequencing and annotation.</title>
        <authorList>
            <consortium name="The Broad Institute Genomics Platform"/>
            <consortium name="The Broad Institute Genome Sequencing Center for Infectious Disease"/>
            <person name="Wu L."/>
            <person name="Ma J."/>
        </authorList>
    </citation>
    <scope>NUCLEOTIDE SEQUENCE [LARGE SCALE GENOMIC DNA]</scope>
    <source>
        <strain evidence="2">KCTC 52237</strain>
    </source>
</reference>
<evidence type="ECO:0000313" key="2">
    <source>
        <dbReference type="Proteomes" id="UP001595555"/>
    </source>
</evidence>
<evidence type="ECO:0000313" key="1">
    <source>
        <dbReference type="EMBL" id="MFC3114227.1"/>
    </source>
</evidence>
<sequence length="42" mass="4910">MAYDHKHRTATDTGVLYEFSSAQQLLSDFFNEVNKRMEGDEK</sequence>
<dbReference type="RefSeq" id="WP_378115371.1">
    <property type="nucleotide sequence ID" value="NZ_JBHRTF010000001.1"/>
</dbReference>
<gene>
    <name evidence="1" type="ORF">ACFODX_01580</name>
</gene>
<comment type="caution">
    <text evidence="1">The sequence shown here is derived from an EMBL/GenBank/DDBJ whole genome shotgun (WGS) entry which is preliminary data.</text>
</comment>
<name>A0ABV7FCT5_9GAMM</name>
<proteinExistence type="predicted"/>
<dbReference type="Proteomes" id="UP001595555">
    <property type="component" value="Unassembled WGS sequence"/>
</dbReference>
<keyword evidence="2" id="KW-1185">Reference proteome</keyword>
<protein>
    <submittedName>
        <fullName evidence="1">Uncharacterized protein</fullName>
    </submittedName>
</protein>
<dbReference type="EMBL" id="JBHRTF010000001">
    <property type="protein sequence ID" value="MFC3114227.1"/>
    <property type="molecule type" value="Genomic_DNA"/>
</dbReference>
<accession>A0ABV7FCT5</accession>